<dbReference type="PANTHER" id="PTHR30203">
    <property type="entry name" value="OUTER MEMBRANE CATION EFFLUX PROTEIN"/>
    <property type="match status" value="1"/>
</dbReference>
<organism evidence="3 4">
    <name type="scientific">Sphingobacterium corticis</name>
    <dbReference type="NCBI Taxonomy" id="1812823"/>
    <lineage>
        <taxon>Bacteria</taxon>
        <taxon>Pseudomonadati</taxon>
        <taxon>Bacteroidota</taxon>
        <taxon>Sphingobacteriia</taxon>
        <taxon>Sphingobacteriales</taxon>
        <taxon>Sphingobacteriaceae</taxon>
        <taxon>Sphingobacterium</taxon>
    </lineage>
</organism>
<proteinExistence type="inferred from homology"/>
<evidence type="ECO:0000256" key="2">
    <source>
        <dbReference type="SAM" id="SignalP"/>
    </source>
</evidence>
<name>A0ABW5NE75_9SPHI</name>
<feature type="chain" id="PRO_5046833961" evidence="2">
    <location>
        <begin position="21"/>
        <end position="418"/>
    </location>
</feature>
<evidence type="ECO:0000313" key="3">
    <source>
        <dbReference type="EMBL" id="MFD2597484.1"/>
    </source>
</evidence>
<keyword evidence="4" id="KW-1185">Reference proteome</keyword>
<gene>
    <name evidence="3" type="ORF">ACFSQ3_00860</name>
</gene>
<dbReference type="PANTHER" id="PTHR30203:SF23">
    <property type="entry name" value="OUTER MEMBRANE EFFLUX PROTEIN"/>
    <property type="match status" value="1"/>
</dbReference>
<keyword evidence="2" id="KW-0732">Signal</keyword>
<accession>A0ABW5NE75</accession>
<dbReference type="InterPro" id="IPR010131">
    <property type="entry name" value="MdtP/NodT-like"/>
</dbReference>
<dbReference type="RefSeq" id="WP_380866677.1">
    <property type="nucleotide sequence ID" value="NZ_JBHUMA010000003.1"/>
</dbReference>
<reference evidence="4" key="1">
    <citation type="journal article" date="2019" name="Int. J. Syst. Evol. Microbiol.">
        <title>The Global Catalogue of Microorganisms (GCM) 10K type strain sequencing project: providing services to taxonomists for standard genome sequencing and annotation.</title>
        <authorList>
            <consortium name="The Broad Institute Genomics Platform"/>
            <consortium name="The Broad Institute Genome Sequencing Center for Infectious Disease"/>
            <person name="Wu L."/>
            <person name="Ma J."/>
        </authorList>
    </citation>
    <scope>NUCLEOTIDE SEQUENCE [LARGE SCALE GENOMIC DNA]</scope>
    <source>
        <strain evidence="4">KCTC 42248</strain>
    </source>
</reference>
<evidence type="ECO:0000256" key="1">
    <source>
        <dbReference type="ARBA" id="ARBA00007613"/>
    </source>
</evidence>
<sequence length="418" mass="48443">MKLFYVFLCSALLFLPPARAQEFSLQQLEAAFLENNYLLIASRFQIDQADAEIIQEKLWDNPNLSISEVNLWSNRTSEQFARLLGNYGRTQQFAIELEQLIETAGKRKKRVAIRTLEKQSAALDYEELMRELRKDLRDAYFEVYVLNQELTHLQQSLSMFGTLKSTYRKQAEAQNISRADWLRVQAELVTLEKEQLDLETELLEALQVLRTLTNNSSLQATDFTFQDVPNHLQKNLPATMRALAMENNISIKRQENDVMMADKSLELELANSKPDLTFQVNYDRGGNIMQDFFGLGVSMDLPILNRNKGNIKVAQFQIKEEQAKRSAVQSSLENKISSLAGQIGKYRQTLQQWSDHDSEGERQMLENYQKNMLNRQITLLEFIDFTQAWRASYQAMLATQKNFLNTYEELQLLVGNDF</sequence>
<dbReference type="EMBL" id="JBHUMA010000003">
    <property type="protein sequence ID" value="MFD2597484.1"/>
    <property type="molecule type" value="Genomic_DNA"/>
</dbReference>
<dbReference type="Proteomes" id="UP001597393">
    <property type="component" value="Unassembled WGS sequence"/>
</dbReference>
<dbReference type="Gene3D" id="1.20.1600.10">
    <property type="entry name" value="Outer membrane efflux proteins (OEP)"/>
    <property type="match status" value="1"/>
</dbReference>
<comment type="similarity">
    <text evidence="1">Belongs to the outer membrane factor (OMF) (TC 1.B.17) family.</text>
</comment>
<comment type="caution">
    <text evidence="3">The sequence shown here is derived from an EMBL/GenBank/DDBJ whole genome shotgun (WGS) entry which is preliminary data.</text>
</comment>
<protein>
    <submittedName>
        <fullName evidence="3">TolC family protein</fullName>
    </submittedName>
</protein>
<dbReference type="Pfam" id="PF02321">
    <property type="entry name" value="OEP"/>
    <property type="match status" value="1"/>
</dbReference>
<feature type="signal peptide" evidence="2">
    <location>
        <begin position="1"/>
        <end position="20"/>
    </location>
</feature>
<dbReference type="SUPFAM" id="SSF56954">
    <property type="entry name" value="Outer membrane efflux proteins (OEP)"/>
    <property type="match status" value="1"/>
</dbReference>
<dbReference type="InterPro" id="IPR003423">
    <property type="entry name" value="OMP_efflux"/>
</dbReference>
<evidence type="ECO:0000313" key="4">
    <source>
        <dbReference type="Proteomes" id="UP001597393"/>
    </source>
</evidence>